<organism evidence="1 2">
    <name type="scientific">Tribonema minus</name>
    <dbReference type="NCBI Taxonomy" id="303371"/>
    <lineage>
        <taxon>Eukaryota</taxon>
        <taxon>Sar</taxon>
        <taxon>Stramenopiles</taxon>
        <taxon>Ochrophyta</taxon>
        <taxon>PX clade</taxon>
        <taxon>Xanthophyceae</taxon>
        <taxon>Tribonematales</taxon>
        <taxon>Tribonemataceae</taxon>
        <taxon>Tribonema</taxon>
    </lineage>
</organism>
<gene>
    <name evidence="1" type="ORF">JKP88DRAFT_286384</name>
</gene>
<protein>
    <recommendedName>
        <fullName evidence="3">Right handed beta helix domain-containing protein</fullName>
    </recommendedName>
</protein>
<dbReference type="InterPro" id="IPR011050">
    <property type="entry name" value="Pectin_lyase_fold/virulence"/>
</dbReference>
<evidence type="ECO:0000313" key="2">
    <source>
        <dbReference type="Proteomes" id="UP000664859"/>
    </source>
</evidence>
<dbReference type="Gene3D" id="2.160.20.10">
    <property type="entry name" value="Single-stranded right-handed beta-helix, Pectin lyase-like"/>
    <property type="match status" value="1"/>
</dbReference>
<dbReference type="SUPFAM" id="SSF51126">
    <property type="entry name" value="Pectin lyase-like"/>
    <property type="match status" value="1"/>
</dbReference>
<proteinExistence type="predicted"/>
<dbReference type="AlphaFoldDB" id="A0A835ZAF6"/>
<reference evidence="1" key="1">
    <citation type="submission" date="2021-02" db="EMBL/GenBank/DDBJ databases">
        <title>First Annotated Genome of the Yellow-green Alga Tribonema minus.</title>
        <authorList>
            <person name="Mahan K.M."/>
        </authorList>
    </citation>
    <scope>NUCLEOTIDE SEQUENCE</scope>
    <source>
        <strain evidence="1">UTEX B ZZ1240</strain>
    </source>
</reference>
<dbReference type="EMBL" id="JAFCMP010000041">
    <property type="protein sequence ID" value="KAG5190005.1"/>
    <property type="molecule type" value="Genomic_DNA"/>
</dbReference>
<keyword evidence="2" id="KW-1185">Reference proteome</keyword>
<sequence>MTLAAVVTGNALSRTTLAAPAAARAAAAAAAAACPMPFLRNFMLTEATEAATLVQQLQKALKSAAGKMAGGSFSVQLTSGTYATSTSIVVPENTCLQVTGTGTEAVALDGSLAQPQAGPLFVINAGAKLIVEGVTLRGGHSKASGGAIRVDDDESIGGGSGGEVHLVNVAFEDNFSEVSGGALFLGANSVARVRGGSFINNEAAGLDGDFGGGAIFQTEDSVAYVDGVLFVNNRANKGSGVMVDFHAHSHISNCMFSRHTASGHSAD</sequence>
<dbReference type="Proteomes" id="UP000664859">
    <property type="component" value="Unassembled WGS sequence"/>
</dbReference>
<evidence type="ECO:0000313" key="1">
    <source>
        <dbReference type="EMBL" id="KAG5190005.1"/>
    </source>
</evidence>
<accession>A0A835ZAF6</accession>
<evidence type="ECO:0008006" key="3">
    <source>
        <dbReference type="Google" id="ProtNLM"/>
    </source>
</evidence>
<dbReference type="InterPro" id="IPR012334">
    <property type="entry name" value="Pectin_lyas_fold"/>
</dbReference>
<name>A0A835ZAF6_9STRA</name>
<comment type="caution">
    <text evidence="1">The sequence shown here is derived from an EMBL/GenBank/DDBJ whole genome shotgun (WGS) entry which is preliminary data.</text>
</comment>